<evidence type="ECO:0000313" key="3">
    <source>
        <dbReference type="EMBL" id="CDN89021.1"/>
    </source>
</evidence>
<sequence>MKRLTPTAGRADARRTQQPASAGFATSTTSRTDAAGDGLLAAAEATEAEQQAALEAAPLDQTYQEALALYVQAKHDQVERIEDRLENLIDRQQARLQQTQANQPGLLTRPGAKRAWQNQQMQQQARLQSLHVRLEAVREIKEGMGLHSPKVEELATRKMRAENPELASDWDAMREAARRHQALLRREEQEKKQAQTLERPGRSQSLGLTRAV</sequence>
<dbReference type="InterPro" id="IPR050043">
    <property type="entry name" value="KfrC-like_dom"/>
</dbReference>
<reference evidence="4" key="2">
    <citation type="submission" date="2014-11" db="EMBL/GenBank/DDBJ databases">
        <title>Draft genome sequence of Hydrogenophaga intermedia S1.</title>
        <authorList>
            <person name="Gan H.M."/>
            <person name="Chew T.H."/>
            <person name="Stolz A."/>
        </authorList>
    </citation>
    <scope>NUCLEOTIDE SEQUENCE [LARGE SCALE GENOMIC DNA]</scope>
    <source>
        <strain evidence="4">S1</strain>
    </source>
</reference>
<dbReference type="EMBL" id="CCAE010000033">
    <property type="protein sequence ID" value="CDN89021.1"/>
    <property type="molecule type" value="Genomic_DNA"/>
</dbReference>
<evidence type="ECO:0000313" key="4">
    <source>
        <dbReference type="Proteomes" id="UP000028878"/>
    </source>
</evidence>
<gene>
    <name evidence="3" type="primary">kfrC</name>
    <name evidence="3" type="ORF">BN948_03458</name>
</gene>
<feature type="coiled-coil region" evidence="1">
    <location>
        <begin position="71"/>
        <end position="102"/>
    </location>
</feature>
<feature type="region of interest" description="Disordered" evidence="2">
    <location>
        <begin position="185"/>
        <end position="212"/>
    </location>
</feature>
<accession>A0A1L1PWL3</accession>
<feature type="compositionally biased region" description="Polar residues" evidence="2">
    <location>
        <begin position="16"/>
        <end position="31"/>
    </location>
</feature>
<keyword evidence="1" id="KW-0175">Coiled coil</keyword>
<evidence type="ECO:0000256" key="2">
    <source>
        <dbReference type="SAM" id="MobiDB-lite"/>
    </source>
</evidence>
<keyword evidence="4" id="KW-1185">Reference proteome</keyword>
<protein>
    <submittedName>
        <fullName evidence="3">KfrC</fullName>
    </submittedName>
</protein>
<dbReference type="Proteomes" id="UP000028878">
    <property type="component" value="Unassembled WGS sequence"/>
</dbReference>
<name>A0A1L1PWL3_HYDIT</name>
<organism evidence="3 4">
    <name type="scientific">Hydrogenophaga intermedia</name>
    <dbReference type="NCBI Taxonomy" id="65786"/>
    <lineage>
        <taxon>Bacteria</taxon>
        <taxon>Pseudomonadati</taxon>
        <taxon>Pseudomonadota</taxon>
        <taxon>Betaproteobacteria</taxon>
        <taxon>Burkholderiales</taxon>
        <taxon>Comamonadaceae</taxon>
        <taxon>Hydrogenophaga</taxon>
    </lineage>
</organism>
<dbReference type="NCBIfam" id="NF042916">
    <property type="entry name" value="IncP_KfrC_dom"/>
    <property type="match status" value="1"/>
</dbReference>
<proteinExistence type="predicted"/>
<dbReference type="AlphaFoldDB" id="A0A1L1PWL3"/>
<feature type="compositionally biased region" description="Polar residues" evidence="2">
    <location>
        <begin position="202"/>
        <end position="212"/>
    </location>
</feature>
<feature type="region of interest" description="Disordered" evidence="2">
    <location>
        <begin position="1"/>
        <end position="36"/>
    </location>
</feature>
<evidence type="ECO:0000256" key="1">
    <source>
        <dbReference type="SAM" id="Coils"/>
    </source>
</evidence>
<dbReference type="RefSeq" id="WP_035622826.1">
    <property type="nucleotide sequence ID" value="NZ_CCAE010000033.1"/>
</dbReference>
<reference evidence="4" key="1">
    <citation type="submission" date="2014-02" db="EMBL/GenBank/DDBJ databases">
        <authorList>
            <person name="Gan H."/>
        </authorList>
    </citation>
    <scope>NUCLEOTIDE SEQUENCE [LARGE SCALE GENOMIC DNA]</scope>
    <source>
        <strain evidence="4">S1</strain>
    </source>
</reference>